<evidence type="ECO:0000256" key="2">
    <source>
        <dbReference type="ARBA" id="ARBA00022676"/>
    </source>
</evidence>
<dbReference type="NCBIfam" id="TIGR02400">
    <property type="entry name" value="trehalose_OtsA"/>
    <property type="match status" value="1"/>
</dbReference>
<dbReference type="Gene3D" id="3.40.50.1000">
    <property type="entry name" value="HAD superfamily/HAD-like"/>
    <property type="match status" value="1"/>
</dbReference>
<dbReference type="Pfam" id="PF00982">
    <property type="entry name" value="Glyco_transf_20"/>
    <property type="match status" value="1"/>
</dbReference>
<dbReference type="AlphaFoldDB" id="A0A7G9YW43"/>
<evidence type="ECO:0000313" key="7">
    <source>
        <dbReference type="EMBL" id="QNO52227.1"/>
    </source>
</evidence>
<sequence>MRRLLIISNRLPVSVERMKNEFRFSSSVGGLATGLNALHQRYESVWVGWPGIAINREENDYVESKLSEFNCYPVFLSQGEVEKYYYGFSNKTLWPLFHYFPQYAKYEYAEWSAYEHVNRKFCERVAEIAKPEDVIWIHDYHLMLLPGLIRERFPDATIGFFLHIPFPSADLFRLIPWRRRILEGVLGADFIGFHTYDYAHNFLSSVLCLLGYEHELGKFAIGDRIVQVDVHPMGIEVQKFVSATSGRGIKREVARLRSRFKNCKIIFSMDRLDYTKGIPERLYAFEHFLETHPEWHEKVVFILKIAPSRTKVGQYRVLKQEIDELVGRINGKYGTPEWVPISYFYRSLPFQTIVAFYLAADVALLTSMRDGMNLIAKEFVASRVDGKGVLILSEMAGAARELGEALVVNPNNKEEVAEALNEALRMPEEEQKSRNEEMQKRLSHYDVFHWGSGFIRSVLETKRLQEELNMKKLNEKIREELKNSYKAADKRLLLLDYDGTLVPFADKPERAKPDKELLYIFRALSEPPENTVVIISGRDKETLERWFGDTGVCLVAEHGVRLREEEGEWEEIELLKEDWKEKIISILDLFVDRAPGSFIEEKSFSLVWHYRNVDPELGELRAKELTDQLIDLTACTELQVMKGNKVVEVKDGRVNKGIAASHWLTKGFGFILAVGDDLTDEDMFKVLPEGAYSVKIGFTPSKARFYLGSPKEVRALLDEMEMVEVYK</sequence>
<dbReference type="InterPro" id="IPR036412">
    <property type="entry name" value="HAD-like_sf"/>
</dbReference>
<dbReference type="InterPro" id="IPR023214">
    <property type="entry name" value="HAD_sf"/>
</dbReference>
<dbReference type="EMBL" id="MT631504">
    <property type="protein sequence ID" value="QNO52227.1"/>
    <property type="molecule type" value="Genomic_DNA"/>
</dbReference>
<dbReference type="NCBIfam" id="TIGR01484">
    <property type="entry name" value="HAD-SF-IIB"/>
    <property type="match status" value="1"/>
</dbReference>
<evidence type="ECO:0000256" key="5">
    <source>
        <dbReference type="NCBIfam" id="TIGR02400"/>
    </source>
</evidence>
<keyword evidence="6" id="KW-0175">Coiled coil</keyword>
<evidence type="ECO:0000256" key="4">
    <source>
        <dbReference type="ARBA" id="ARBA00048039"/>
    </source>
</evidence>
<dbReference type="GO" id="GO:0003825">
    <property type="term" value="F:alpha,alpha-trehalose-phosphate synthase (UDP-forming) activity"/>
    <property type="evidence" value="ECO:0007669"/>
    <property type="project" value="UniProtKB-UniRule"/>
</dbReference>
<organism evidence="7">
    <name type="scientific">Candidatus Methanophagaceae archaeon ANME-1 ERB6</name>
    <dbReference type="NCBI Taxonomy" id="2759912"/>
    <lineage>
        <taxon>Archaea</taxon>
        <taxon>Methanobacteriati</taxon>
        <taxon>Methanobacteriota</taxon>
        <taxon>Stenosarchaea group</taxon>
        <taxon>Methanomicrobia</taxon>
        <taxon>Candidatus Methanophagales</taxon>
        <taxon>Candidatus Methanophagaceae</taxon>
    </lineage>
</organism>
<evidence type="ECO:0000256" key="1">
    <source>
        <dbReference type="ARBA" id="ARBA00006330"/>
    </source>
</evidence>
<dbReference type="InterPro" id="IPR006379">
    <property type="entry name" value="HAD-SF_hydro_IIB"/>
</dbReference>
<dbReference type="EC" id="2.4.1.15" evidence="5"/>
<dbReference type="Gene3D" id="3.30.70.1020">
    <property type="entry name" value="Trehalose-6-phosphate phosphatase related protein, domain 2"/>
    <property type="match status" value="1"/>
</dbReference>
<accession>A0A7G9YW43</accession>
<evidence type="ECO:0000256" key="3">
    <source>
        <dbReference type="ARBA" id="ARBA00022679"/>
    </source>
</evidence>
<evidence type="ECO:0000256" key="6">
    <source>
        <dbReference type="SAM" id="Coils"/>
    </source>
</evidence>
<dbReference type="InterPro" id="IPR001830">
    <property type="entry name" value="Glyco_trans_20"/>
</dbReference>
<dbReference type="GO" id="GO:0005992">
    <property type="term" value="P:trehalose biosynthetic process"/>
    <property type="evidence" value="ECO:0007669"/>
    <property type="project" value="UniProtKB-UniRule"/>
</dbReference>
<reference evidence="7" key="1">
    <citation type="submission" date="2020-06" db="EMBL/GenBank/DDBJ databases">
        <title>Unique genomic features of the anaerobic methanotrophic archaea.</title>
        <authorList>
            <person name="Chadwick G.L."/>
            <person name="Skennerton C.T."/>
            <person name="Laso-Perez R."/>
            <person name="Leu A.O."/>
            <person name="Speth D.R."/>
            <person name="Yu H."/>
            <person name="Morgan-Lang C."/>
            <person name="Hatzenpichler R."/>
            <person name="Goudeau D."/>
            <person name="Malmstrom R."/>
            <person name="Brazelton W.J."/>
            <person name="Woyke T."/>
            <person name="Hallam S.J."/>
            <person name="Tyson G.W."/>
            <person name="Wegener G."/>
            <person name="Boetius A."/>
            <person name="Orphan V."/>
        </authorList>
    </citation>
    <scope>NUCLEOTIDE SEQUENCE</scope>
</reference>
<dbReference type="NCBIfam" id="TIGR00685">
    <property type="entry name" value="T6PP"/>
    <property type="match status" value="1"/>
</dbReference>
<dbReference type="SUPFAM" id="SSF53756">
    <property type="entry name" value="UDP-Glycosyltransferase/glycogen phosphorylase"/>
    <property type="match status" value="1"/>
</dbReference>
<dbReference type="GO" id="GO:0005829">
    <property type="term" value="C:cytosol"/>
    <property type="evidence" value="ECO:0007669"/>
    <property type="project" value="TreeGrafter"/>
</dbReference>
<dbReference type="Gene3D" id="3.40.50.2000">
    <property type="entry name" value="Glycogen Phosphorylase B"/>
    <property type="match status" value="2"/>
</dbReference>
<dbReference type="SUPFAM" id="SSF56784">
    <property type="entry name" value="HAD-like"/>
    <property type="match status" value="1"/>
</dbReference>
<comment type="similarity">
    <text evidence="1">In the C-terminal section; belongs to the trehalose phosphatase family.</text>
</comment>
<keyword evidence="3" id="KW-0808">Transferase</keyword>
<protein>
    <recommendedName>
        <fullName evidence="5">Alpha,alpha-trehalose-phosphate synthase</fullName>
        <ecNumber evidence="5">2.4.1.15</ecNumber>
    </recommendedName>
</protein>
<name>A0A7G9YW43_9EURY</name>
<dbReference type="PANTHER" id="PTHR10788">
    <property type="entry name" value="TREHALOSE-6-PHOSPHATE SYNTHASE"/>
    <property type="match status" value="1"/>
</dbReference>
<dbReference type="GO" id="GO:0004805">
    <property type="term" value="F:trehalose-phosphatase activity"/>
    <property type="evidence" value="ECO:0007669"/>
    <property type="project" value="TreeGrafter"/>
</dbReference>
<proteinExistence type="inferred from homology"/>
<dbReference type="InterPro" id="IPR003337">
    <property type="entry name" value="Trehalose_PPase"/>
</dbReference>
<comment type="catalytic activity">
    <reaction evidence="4">
        <text>D-glucose 6-phosphate + UDP-alpha-D-glucose = alpha,alpha-trehalose 6-phosphate + UDP + H(+)</text>
        <dbReference type="Rhea" id="RHEA:18889"/>
        <dbReference type="ChEBI" id="CHEBI:15378"/>
        <dbReference type="ChEBI" id="CHEBI:58223"/>
        <dbReference type="ChEBI" id="CHEBI:58429"/>
        <dbReference type="ChEBI" id="CHEBI:58885"/>
        <dbReference type="ChEBI" id="CHEBI:61548"/>
        <dbReference type="EC" id="2.4.1.15"/>
    </reaction>
</comment>
<dbReference type="FunFam" id="3.40.50.2000:FF:000010">
    <property type="entry name" value="Alpha,alpha-trehalose-phosphate synthase"/>
    <property type="match status" value="1"/>
</dbReference>
<feature type="coiled-coil region" evidence="6">
    <location>
        <begin position="456"/>
        <end position="483"/>
    </location>
</feature>
<dbReference type="PANTHER" id="PTHR10788:SF106">
    <property type="entry name" value="BCDNA.GH08860"/>
    <property type="match status" value="1"/>
</dbReference>
<gene>
    <name evidence="7" type="primary">tpsp</name>
    <name evidence="7" type="ORF">CIBIFOJE_00010</name>
</gene>
<dbReference type="Pfam" id="PF02358">
    <property type="entry name" value="Trehalose_PPase"/>
    <property type="match status" value="1"/>
</dbReference>
<dbReference type="NCBIfam" id="NF011071">
    <property type="entry name" value="PRK14501.1"/>
    <property type="match status" value="1"/>
</dbReference>
<dbReference type="InterPro" id="IPR012766">
    <property type="entry name" value="Trehalose_OtsA"/>
</dbReference>
<keyword evidence="2" id="KW-0328">Glycosyltransferase</keyword>
<dbReference type="CDD" id="cd01627">
    <property type="entry name" value="HAD_TPP"/>
    <property type="match status" value="1"/>
</dbReference>
<dbReference type="CDD" id="cd03788">
    <property type="entry name" value="GT20_TPS"/>
    <property type="match status" value="1"/>
</dbReference>